<proteinExistence type="predicted"/>
<dbReference type="EMBL" id="LAZR01041532">
    <property type="protein sequence ID" value="KKL11745.1"/>
    <property type="molecule type" value="Genomic_DNA"/>
</dbReference>
<accession>A0A0F9AQR0</accession>
<dbReference type="AlphaFoldDB" id="A0A0F9AQR0"/>
<organism evidence="1">
    <name type="scientific">marine sediment metagenome</name>
    <dbReference type="NCBI Taxonomy" id="412755"/>
    <lineage>
        <taxon>unclassified sequences</taxon>
        <taxon>metagenomes</taxon>
        <taxon>ecological metagenomes</taxon>
    </lineage>
</organism>
<protein>
    <submittedName>
        <fullName evidence="1">Uncharacterized protein</fullName>
    </submittedName>
</protein>
<sequence length="91" mass="10379">MARLKSVPKSAQVVEVISGIINKGELKGHKITVTRKEGYSSHGFQSNYQHVPHVWIIVERENTRTWVNNYSGCNLELADKDWSEAREIITV</sequence>
<gene>
    <name evidence="1" type="ORF">LCGC14_2542680</name>
</gene>
<reference evidence="1" key="1">
    <citation type="journal article" date="2015" name="Nature">
        <title>Complex archaea that bridge the gap between prokaryotes and eukaryotes.</title>
        <authorList>
            <person name="Spang A."/>
            <person name="Saw J.H."/>
            <person name="Jorgensen S.L."/>
            <person name="Zaremba-Niedzwiedzka K."/>
            <person name="Martijn J."/>
            <person name="Lind A.E."/>
            <person name="van Eijk R."/>
            <person name="Schleper C."/>
            <person name="Guy L."/>
            <person name="Ettema T.J."/>
        </authorList>
    </citation>
    <scope>NUCLEOTIDE SEQUENCE</scope>
</reference>
<comment type="caution">
    <text evidence="1">The sequence shown here is derived from an EMBL/GenBank/DDBJ whole genome shotgun (WGS) entry which is preliminary data.</text>
</comment>
<evidence type="ECO:0000313" key="1">
    <source>
        <dbReference type="EMBL" id="KKL11745.1"/>
    </source>
</evidence>
<name>A0A0F9AQR0_9ZZZZ</name>